<feature type="transmembrane region" description="Helical" evidence="6">
    <location>
        <begin position="372"/>
        <end position="394"/>
    </location>
</feature>
<dbReference type="PROSITE" id="PS50850">
    <property type="entry name" value="MFS"/>
    <property type="match status" value="1"/>
</dbReference>
<feature type="transmembrane region" description="Helical" evidence="6">
    <location>
        <begin position="406"/>
        <end position="430"/>
    </location>
</feature>
<protein>
    <recommendedName>
        <fullName evidence="7">Major facilitator superfamily (MFS) profile domain-containing protein</fullName>
    </recommendedName>
</protein>
<dbReference type="EMBL" id="CAVNYO010000402">
    <property type="protein sequence ID" value="CAK5274420.1"/>
    <property type="molecule type" value="Genomic_DNA"/>
</dbReference>
<evidence type="ECO:0000256" key="1">
    <source>
        <dbReference type="ARBA" id="ARBA00004141"/>
    </source>
</evidence>
<feature type="transmembrane region" description="Helical" evidence="6">
    <location>
        <begin position="341"/>
        <end position="360"/>
    </location>
</feature>
<sequence length="507" mass="54695">EFRSCCCHPCCPRARFTKAVRFTSVSYKAIMTISPCSSTSSLPMAKTARTPIPKLQLFILVSIQFAEPITALVIYPFVVSLVRDTGITRGDDNRTGYYAGLLESVFFLGEGLTAFHFGRLADAYGRRPVLLLAPLGLALATLGCGLTKSFWVLFFFRCAQGIFNGNIGVSKTVMNEISDPTNAADMYSMIPLMWSAGVTSAPFIGGVLEHPATKWPNTMGKIEFLRNNPYFLPCAAASAIALFSFIVGFIGLRETLPSLVKNKKKRCAEAPRETDPLLPASDDSENERFLTVRELLTGPVLVALSNHGMLQFCDMAYEALLPLVYATPIEHGGFGLSPYDIGRMMAVIGIISAVLQTFAGGRIIRYFGPRKVFISAFCAHITGLAAYPIIGILIRRAGHITPVAGVVLALQLGCGLVKYFAYASTLIFLMDSSPNKANVGAVNGLGQMIGTLLRSLAPTFSSSLFAVSVKYNLAGGYLGYLIIATIALCSVANALRLPKRLKSGERA</sequence>
<dbReference type="Gene3D" id="1.20.1250.20">
    <property type="entry name" value="MFS general substrate transporter like domains"/>
    <property type="match status" value="1"/>
</dbReference>
<dbReference type="InterPro" id="IPR020846">
    <property type="entry name" value="MFS_dom"/>
</dbReference>
<feature type="transmembrane region" description="Helical" evidence="6">
    <location>
        <begin position="477"/>
        <end position="497"/>
    </location>
</feature>
<dbReference type="SUPFAM" id="SSF103473">
    <property type="entry name" value="MFS general substrate transporter"/>
    <property type="match status" value="1"/>
</dbReference>
<feature type="non-terminal residue" evidence="8">
    <location>
        <position position="1"/>
    </location>
</feature>
<dbReference type="Pfam" id="PF07690">
    <property type="entry name" value="MFS_1"/>
    <property type="match status" value="1"/>
</dbReference>
<name>A0AAD2K1W7_9AGAR</name>
<evidence type="ECO:0000313" key="9">
    <source>
        <dbReference type="EMBL" id="CAK5276655.1"/>
    </source>
</evidence>
<accession>A0AAD2K1W7</accession>
<comment type="caution">
    <text evidence="8">The sequence shown here is derived from an EMBL/GenBank/DDBJ whole genome shotgun (WGS) entry which is preliminary data.</text>
</comment>
<feature type="domain" description="Major facilitator superfamily (MFS) profile" evidence="7">
    <location>
        <begin position="56"/>
        <end position="502"/>
    </location>
</feature>
<feature type="transmembrane region" description="Helical" evidence="6">
    <location>
        <begin position="437"/>
        <end position="457"/>
    </location>
</feature>
<keyword evidence="3 6" id="KW-0812">Transmembrane</keyword>
<keyword evidence="4 6" id="KW-1133">Transmembrane helix</keyword>
<feature type="transmembrane region" description="Helical" evidence="6">
    <location>
        <begin position="229"/>
        <end position="252"/>
    </location>
</feature>
<dbReference type="Proteomes" id="UP001295794">
    <property type="component" value="Unassembled WGS sequence"/>
</dbReference>
<evidence type="ECO:0000313" key="10">
    <source>
        <dbReference type="Proteomes" id="UP001295794"/>
    </source>
</evidence>
<evidence type="ECO:0000256" key="3">
    <source>
        <dbReference type="ARBA" id="ARBA00022692"/>
    </source>
</evidence>
<dbReference type="PANTHER" id="PTHR23504">
    <property type="entry name" value="MAJOR FACILITATOR SUPERFAMILY DOMAIN-CONTAINING PROTEIN 10"/>
    <property type="match status" value="1"/>
</dbReference>
<dbReference type="InterPro" id="IPR036259">
    <property type="entry name" value="MFS_trans_sf"/>
</dbReference>
<evidence type="ECO:0000259" key="7">
    <source>
        <dbReference type="PROSITE" id="PS50850"/>
    </source>
</evidence>
<dbReference type="EMBL" id="CAVNYO010000411">
    <property type="protein sequence ID" value="CAK5276655.1"/>
    <property type="molecule type" value="Genomic_DNA"/>
</dbReference>
<evidence type="ECO:0000256" key="6">
    <source>
        <dbReference type="SAM" id="Phobius"/>
    </source>
</evidence>
<dbReference type="PANTHER" id="PTHR23504:SF15">
    <property type="entry name" value="MAJOR FACILITATOR SUPERFAMILY (MFS) PROFILE DOMAIN-CONTAINING PROTEIN"/>
    <property type="match status" value="1"/>
</dbReference>
<keyword evidence="5 6" id="KW-0472">Membrane</keyword>
<dbReference type="GO" id="GO:0022857">
    <property type="term" value="F:transmembrane transporter activity"/>
    <property type="evidence" value="ECO:0007669"/>
    <property type="project" value="InterPro"/>
</dbReference>
<evidence type="ECO:0000256" key="5">
    <source>
        <dbReference type="ARBA" id="ARBA00023136"/>
    </source>
</evidence>
<proteinExistence type="predicted"/>
<dbReference type="GO" id="GO:0016020">
    <property type="term" value="C:membrane"/>
    <property type="evidence" value="ECO:0007669"/>
    <property type="project" value="UniProtKB-SubCell"/>
</dbReference>
<evidence type="ECO:0000256" key="4">
    <source>
        <dbReference type="ARBA" id="ARBA00022989"/>
    </source>
</evidence>
<dbReference type="AlphaFoldDB" id="A0AAD2K1W7"/>
<evidence type="ECO:0000313" key="8">
    <source>
        <dbReference type="EMBL" id="CAK5274420.1"/>
    </source>
</evidence>
<feature type="transmembrane region" description="Helical" evidence="6">
    <location>
        <begin position="57"/>
        <end position="77"/>
    </location>
</feature>
<keyword evidence="10" id="KW-1185">Reference proteome</keyword>
<comment type="subcellular location">
    <subcellularLocation>
        <location evidence="1">Membrane</location>
        <topology evidence="1">Multi-pass membrane protein</topology>
    </subcellularLocation>
</comment>
<feature type="transmembrane region" description="Helical" evidence="6">
    <location>
        <begin position="186"/>
        <end position="208"/>
    </location>
</feature>
<feature type="transmembrane region" description="Helical" evidence="6">
    <location>
        <begin position="129"/>
        <end position="156"/>
    </location>
</feature>
<gene>
    <name evidence="8" type="ORF">MYCIT1_LOCUS21621</name>
    <name evidence="9" type="ORF">MYCIT1_LOCUS25090</name>
</gene>
<evidence type="ECO:0000256" key="2">
    <source>
        <dbReference type="ARBA" id="ARBA00022448"/>
    </source>
</evidence>
<feature type="transmembrane region" description="Helical" evidence="6">
    <location>
        <begin position="97"/>
        <end position="117"/>
    </location>
</feature>
<dbReference type="InterPro" id="IPR011701">
    <property type="entry name" value="MFS"/>
</dbReference>
<keyword evidence="2" id="KW-0813">Transport</keyword>
<reference evidence="8" key="1">
    <citation type="submission" date="2023-11" db="EMBL/GenBank/DDBJ databases">
        <authorList>
            <person name="De Vega J J."/>
            <person name="De Vega J J."/>
        </authorList>
    </citation>
    <scope>NUCLEOTIDE SEQUENCE</scope>
</reference>
<organism evidence="8 10">
    <name type="scientific">Mycena citricolor</name>
    <dbReference type="NCBI Taxonomy" id="2018698"/>
    <lineage>
        <taxon>Eukaryota</taxon>
        <taxon>Fungi</taxon>
        <taxon>Dikarya</taxon>
        <taxon>Basidiomycota</taxon>
        <taxon>Agaricomycotina</taxon>
        <taxon>Agaricomycetes</taxon>
        <taxon>Agaricomycetidae</taxon>
        <taxon>Agaricales</taxon>
        <taxon>Marasmiineae</taxon>
        <taxon>Mycenaceae</taxon>
        <taxon>Mycena</taxon>
    </lineage>
</organism>